<name>A0A6G5QIX5_9BACT</name>
<dbReference type="EMBL" id="CP012542">
    <property type="protein sequence ID" value="QCD45663.1"/>
    <property type="molecule type" value="Genomic_DNA"/>
</dbReference>
<dbReference type="Proteomes" id="UP000503264">
    <property type="component" value="Chromosome"/>
</dbReference>
<proteinExistence type="predicted"/>
<reference evidence="1 2" key="1">
    <citation type="submission" date="2016-07" db="EMBL/GenBank/DDBJ databases">
        <title>Comparative genomics of the Campylobacter concisus group.</title>
        <authorList>
            <person name="Miller W.G."/>
            <person name="Yee E."/>
            <person name="Chapman M.H."/>
            <person name="Huynh S."/>
            <person name="Bono J.L."/>
            <person name="On S.L.W."/>
            <person name="StLeger J."/>
            <person name="Foster G."/>
            <person name="Parker C.T."/>
        </authorList>
    </citation>
    <scope>NUCLEOTIDE SEQUENCE [LARGE SCALE GENOMIC DNA]</scope>
    <source>
        <strain evidence="1 2">CCUG 21559</strain>
    </source>
</reference>
<evidence type="ECO:0000313" key="2">
    <source>
        <dbReference type="Proteomes" id="UP000503264"/>
    </source>
</evidence>
<dbReference type="AlphaFoldDB" id="A0A6G5QIX5"/>
<protein>
    <submittedName>
        <fullName evidence="1">Uncharacterized protein</fullName>
    </submittedName>
</protein>
<evidence type="ECO:0000313" key="1">
    <source>
        <dbReference type="EMBL" id="QCD45663.1"/>
    </source>
</evidence>
<organism evidence="1 2">
    <name type="scientific">Campylobacter mucosalis CCUG 21559</name>
    <dbReference type="NCBI Taxonomy" id="1032067"/>
    <lineage>
        <taxon>Bacteria</taxon>
        <taxon>Pseudomonadati</taxon>
        <taxon>Campylobacterota</taxon>
        <taxon>Epsilonproteobacteria</taxon>
        <taxon>Campylobacterales</taxon>
        <taxon>Campylobacteraceae</taxon>
        <taxon>Campylobacter</taxon>
    </lineage>
</organism>
<sequence length="63" mass="7589">MMKVFFKMKDNEFNVWNVSSDKMIEYIRSVSPKDLKHLNENIKDTQDEWANLVWQMPTNPLGR</sequence>
<gene>
    <name evidence="1" type="ORF">CMUC_1922</name>
</gene>
<keyword evidence="2" id="KW-1185">Reference proteome</keyword>
<accession>A0A6G5QIX5</accession>